<dbReference type="SUPFAM" id="SSF50978">
    <property type="entry name" value="WD40 repeat-like"/>
    <property type="match status" value="2"/>
</dbReference>
<evidence type="ECO:0000256" key="6">
    <source>
        <dbReference type="SAM" id="MobiDB-lite"/>
    </source>
</evidence>
<dbReference type="GO" id="GO:0005216">
    <property type="term" value="F:monoatomic ion channel activity"/>
    <property type="evidence" value="ECO:0007669"/>
    <property type="project" value="InterPro"/>
</dbReference>
<comment type="caution">
    <text evidence="9">The sequence shown here is derived from an EMBL/GenBank/DDBJ whole genome shotgun (WGS) entry which is preliminary data.</text>
</comment>
<dbReference type="GO" id="GO:0098703">
    <property type="term" value="P:calcium ion import across plasma membrane"/>
    <property type="evidence" value="ECO:0007669"/>
    <property type="project" value="TreeGrafter"/>
</dbReference>
<evidence type="ECO:0000313" key="9">
    <source>
        <dbReference type="EMBL" id="KAL1508752.1"/>
    </source>
</evidence>
<dbReference type="Proteomes" id="UP001515480">
    <property type="component" value="Unassembled WGS sequence"/>
</dbReference>
<keyword evidence="5 7" id="KW-0472">Membrane</keyword>
<dbReference type="SUPFAM" id="SSF50998">
    <property type="entry name" value="Quinoprotein alcohol dehydrogenase-like"/>
    <property type="match status" value="1"/>
</dbReference>
<sequence length="2101" mass="228781">MERWARGHCGETQPREEGGCGSGRLGKGAWQAVSAARCVSKCTACPECRAVSFNPTDNDCSWYHVCALHALSQSPHTWHHTLLVRNATGQAVSMPPSFPQMPEWMPEDGTQGYTPYFYSMDVPVRVRRSISYGRGWQLLRSRGAGSQAAGPCDPVQSASSCNCSSAAPKARLHHSEEIMPRCLPSSLCDPSRPVVQSTGSGRTILLVLDVRKEDLRFPFGKDTAAVYAVQVRYIVRLCLSLRAVNNTLPIHLLPSGMRIPAVERQLERLGVQVLPEEVAPPHQAPAWASKWARGSFSKLRALALTRFERVVLLDVDTLVLRNIDHVAAVGAPAFVFGWKCFPRRELRASLIVLSPRADPSAWKRARLLMDNESTGIYDDLGEQSAWRRLFLVVRELPAGYGALRTSSFTTADWSNVHVLHDPHLLHGFHRMGYEKAGVQRKAALCSRAPTIRLKVAEVPGMTVQSQPGCSVAEENVSQRQRAKLPLGSRLSTIVRLANQSAGISSAVFMRPRRHRPTKQSSAASPNASSLEDYATTNIVRRMQEAVITVAISEDDTMFAAGTVGARVLIFRTQDNSEVATFQFKSGINAVLLCGVGDYCSIVVGTFAGFVNSYYANAPLSDGSPTPADDRQYPGVPFGKAQHVAGLAQVKGGTRLAAGGKGGLVTLYKVELLRGRACVLHEMVRFQAVGDVYGLAMDQTATLLATGGDQKIVQIWRVNNVEGELNAPVSAHVAASFVCKAHIHSLALTSDGSNLAVGTSDSVEVHKLWFKLRSKSENGPEERASASNARRRFSRAPVITADQDSQSSTFKAKAVVVHGRASPNSKKTQVVHLTSSRGRLDLIKHENGSKARQGSRKISLTTSGLFKDTGLAIIVEPMLLLDQRAHQGGVAFARDCGSILAIGGGFSVNVISVESGGSLFTQQHSGRVRCVALSKGGDRLVVGGFDQIVSLHVVGGAGGTTHRQFDLMYEGERIHRRTSRPDRIGRSAPAMRDCRITNGKKDTLPTNTEGSAVAPIVRSVNLSADGFRLAVGADVSGAGLIRLYAPQRTRTSLLMSWDRPKAIWVVRLSSDASLLAAGGYDCQVTLYSVAVLGKKPRQPPPPLLEIPFVATRGVAFIWTLNFSVDDMYLSIGCWNGDAVVYRVDRPRDVWSETSSRSSADAPSVVTLPASETSAQTRGRGWQIARKLIRRAVASDSTKLVLVAQVHRSDRVYAVSLDSTGRFLVVGGRDKKVAMYDVRPLEGRSVASAELEQPRSSSPQQRVSIRKKSTTDGRKSSYDAYLHRRSSFMPEGLDEQSIDDEPKLVWEATSEDFVYSVCISGDLSYCGFGGTARSLVVLNGKTGAKLFSVPFSSTVWSVQMAYVHGGLMLAVGGEFPTLSVIDPATREVQFELPVEGEVQSICLSANSICYNSGSSAFVYGAGGTACTWQDRPSFEMMTSLISTLAAEEEMLLRCVSVILAKHPSIVNISPNPLQPDKGPSLLQWAIENGCSSALLAKLMTTKCSLGLQMDPKGRTCLSPALEHGKSAHMQLLLEALVAGRFLALPGPMRAVMSTFVQWSYRFPSDFLKLVGCMPLQPEPEILGSRETQDVTLTRMLIRGSSYRCPIGFWDVDLDAHISRSGDEGEHTQKGKTLLQNGFTRTSGTGGLKALRIPFEGFAGRTDSGHSTLELILDAVAVTLEYGVFGKLPLQVLLDFKWAAFGQTIYTRHCILKAIDLVLSLSYYMTAFDSNSRLFSDLANESPTFLTLTTIGWTWTTITSFVRDVPSSWQAFGNAFSPRDRDEMNHLFKLLLAIAALVPLVTNALMLYVRTSPGALVEDDEAGSGSTSSAWLTLEAMRCLHGVAILYGCMLACFSFRGFLRFGSLVHMVFTVMKDIAPFLALTSIVLLGFSLALKLVTADYAAPNFHSYGTLSAVATSVDMGLYATTIDPELMHQAAIYAFYFPFMLLVQVVLLNLLVAIMSDSTQRNIRGADLVARYQRARLIVEIEPREASNDIGWDEFKEVSSSPRRISEHVAWLVTSAAAALKQLLEIGAAELQNPRPRWLHVLAPAEGNEEETEYDLEKELVTIRRALQSLQERCDGIPAAVERQMRLSSSGTNAPRGS</sequence>
<feature type="region of interest" description="Disordered" evidence="6">
    <location>
        <begin position="1245"/>
        <end position="1275"/>
    </location>
</feature>
<dbReference type="SUPFAM" id="SSF53448">
    <property type="entry name" value="Nucleotide-diphospho-sugar transferases"/>
    <property type="match status" value="1"/>
</dbReference>
<organism evidence="9 10">
    <name type="scientific">Prymnesium parvum</name>
    <name type="common">Toxic golden alga</name>
    <dbReference type="NCBI Taxonomy" id="97485"/>
    <lineage>
        <taxon>Eukaryota</taxon>
        <taxon>Haptista</taxon>
        <taxon>Haptophyta</taxon>
        <taxon>Prymnesiophyceae</taxon>
        <taxon>Prymnesiales</taxon>
        <taxon>Prymnesiaceae</taxon>
        <taxon>Prymnesium</taxon>
    </lineage>
</organism>
<feature type="transmembrane region" description="Helical" evidence="7">
    <location>
        <begin position="1784"/>
        <end position="1806"/>
    </location>
</feature>
<dbReference type="Gene3D" id="2.130.10.10">
    <property type="entry name" value="YVTN repeat-like/Quinoprotein amine dehydrogenase"/>
    <property type="match status" value="4"/>
</dbReference>
<feature type="transmembrane region" description="Helical" evidence="7">
    <location>
        <begin position="1841"/>
        <end position="1867"/>
    </location>
</feature>
<evidence type="ECO:0000256" key="4">
    <source>
        <dbReference type="ARBA" id="ARBA00022989"/>
    </source>
</evidence>
<dbReference type="InterPro" id="IPR001680">
    <property type="entry name" value="WD40_rpt"/>
</dbReference>
<dbReference type="EMBL" id="JBGBPQ010000016">
    <property type="protein sequence ID" value="KAL1508752.1"/>
    <property type="molecule type" value="Genomic_DNA"/>
</dbReference>
<keyword evidence="3" id="KW-0677">Repeat</keyword>
<feature type="domain" description="Ion transport" evidence="8">
    <location>
        <begin position="1853"/>
        <end position="1964"/>
    </location>
</feature>
<feature type="transmembrane region" description="Helical" evidence="7">
    <location>
        <begin position="1873"/>
        <end position="1891"/>
    </location>
</feature>
<dbReference type="InterPro" id="IPR029044">
    <property type="entry name" value="Nucleotide-diphossugar_trans"/>
</dbReference>
<evidence type="ECO:0000256" key="5">
    <source>
        <dbReference type="ARBA" id="ARBA00023136"/>
    </source>
</evidence>
<dbReference type="Gene3D" id="3.90.550.10">
    <property type="entry name" value="Spore Coat Polysaccharide Biosynthesis Protein SpsA, Chain A"/>
    <property type="match status" value="1"/>
</dbReference>
<dbReference type="InterPro" id="IPR024862">
    <property type="entry name" value="TRPV"/>
</dbReference>
<accession>A0AB34J008</accession>
<dbReference type="GO" id="GO:0005886">
    <property type="term" value="C:plasma membrane"/>
    <property type="evidence" value="ECO:0007669"/>
    <property type="project" value="TreeGrafter"/>
</dbReference>
<feature type="transmembrane region" description="Helical" evidence="7">
    <location>
        <begin position="1903"/>
        <end position="1922"/>
    </location>
</feature>
<evidence type="ECO:0000313" key="10">
    <source>
        <dbReference type="Proteomes" id="UP001515480"/>
    </source>
</evidence>
<keyword evidence="4 7" id="KW-1133">Transmembrane helix</keyword>
<reference evidence="9 10" key="1">
    <citation type="journal article" date="2024" name="Science">
        <title>Giant polyketide synthase enzymes in the biosynthesis of giant marine polyether toxins.</title>
        <authorList>
            <person name="Fallon T.R."/>
            <person name="Shende V.V."/>
            <person name="Wierzbicki I.H."/>
            <person name="Pendleton A.L."/>
            <person name="Watervoot N.F."/>
            <person name="Auber R.P."/>
            <person name="Gonzalez D.J."/>
            <person name="Wisecaver J.H."/>
            <person name="Moore B.S."/>
        </authorList>
    </citation>
    <scope>NUCLEOTIDE SEQUENCE [LARGE SCALE GENOMIC DNA]</scope>
    <source>
        <strain evidence="9 10">12B1</strain>
    </source>
</reference>
<dbReference type="InterPro" id="IPR005821">
    <property type="entry name" value="Ion_trans_dom"/>
</dbReference>
<proteinExistence type="predicted"/>
<dbReference type="Pfam" id="PF00400">
    <property type="entry name" value="WD40"/>
    <property type="match status" value="2"/>
</dbReference>
<gene>
    <name evidence="9" type="ORF">AB1Y20_004847</name>
</gene>
<feature type="compositionally biased region" description="Basic and acidic residues" evidence="6">
    <location>
        <begin position="1"/>
        <end position="18"/>
    </location>
</feature>
<evidence type="ECO:0000259" key="8">
    <source>
        <dbReference type="Pfam" id="PF00520"/>
    </source>
</evidence>
<dbReference type="PANTHER" id="PTHR10582:SF2">
    <property type="entry name" value="INACTIVE"/>
    <property type="match status" value="1"/>
</dbReference>
<keyword evidence="10" id="KW-1185">Reference proteome</keyword>
<comment type="subcellular location">
    <subcellularLocation>
        <location evidence="1">Membrane</location>
        <topology evidence="1">Multi-pass membrane protein</topology>
    </subcellularLocation>
</comment>
<dbReference type="Pfam" id="PF00520">
    <property type="entry name" value="Ion_trans"/>
    <property type="match status" value="1"/>
</dbReference>
<evidence type="ECO:0000256" key="7">
    <source>
        <dbReference type="SAM" id="Phobius"/>
    </source>
</evidence>
<dbReference type="SMART" id="SM00320">
    <property type="entry name" value="WD40"/>
    <property type="match status" value="9"/>
</dbReference>
<keyword evidence="2 7" id="KW-0812">Transmembrane</keyword>
<dbReference type="InterPro" id="IPR011047">
    <property type="entry name" value="Quinoprotein_ADH-like_sf"/>
</dbReference>
<dbReference type="InterPro" id="IPR015943">
    <property type="entry name" value="WD40/YVTN_repeat-like_dom_sf"/>
</dbReference>
<protein>
    <recommendedName>
        <fullName evidence="8">Ion transport domain-containing protein</fullName>
    </recommendedName>
</protein>
<evidence type="ECO:0000256" key="1">
    <source>
        <dbReference type="ARBA" id="ARBA00004141"/>
    </source>
</evidence>
<evidence type="ECO:0000256" key="3">
    <source>
        <dbReference type="ARBA" id="ARBA00022737"/>
    </source>
</evidence>
<dbReference type="InterPro" id="IPR036322">
    <property type="entry name" value="WD40_repeat_dom_sf"/>
</dbReference>
<evidence type="ECO:0000256" key="2">
    <source>
        <dbReference type="ARBA" id="ARBA00022692"/>
    </source>
</evidence>
<feature type="transmembrane region" description="Helical" evidence="7">
    <location>
        <begin position="1934"/>
        <end position="1957"/>
    </location>
</feature>
<name>A0AB34J008_PRYPA</name>
<dbReference type="PANTHER" id="PTHR10582">
    <property type="entry name" value="TRANSIENT RECEPTOR POTENTIAL ION CHANNEL PROTEIN"/>
    <property type="match status" value="1"/>
</dbReference>
<feature type="region of interest" description="Disordered" evidence="6">
    <location>
        <begin position="1"/>
        <end position="20"/>
    </location>
</feature>